<accession>A0A3L6G8F7</accession>
<evidence type="ECO:0000256" key="11">
    <source>
        <dbReference type="SAM" id="MobiDB-lite"/>
    </source>
</evidence>
<keyword evidence="12" id="KW-0472">Membrane</keyword>
<keyword evidence="6" id="KW-0677">Repeat</keyword>
<keyword evidence="4" id="KW-0433">Leucine-rich repeat</keyword>
<evidence type="ECO:0000313" key="16">
    <source>
        <dbReference type="Proteomes" id="UP000251960"/>
    </source>
</evidence>
<dbReference type="AlphaFoldDB" id="A0A3L6G8F7"/>
<feature type="transmembrane region" description="Helical" evidence="12">
    <location>
        <begin position="390"/>
        <end position="411"/>
    </location>
</feature>
<name>A0A3L6G8F7_MAIZE</name>
<evidence type="ECO:0000256" key="1">
    <source>
        <dbReference type="ARBA" id="ARBA00004191"/>
    </source>
</evidence>
<evidence type="ECO:0000256" key="8">
    <source>
        <dbReference type="ARBA" id="ARBA00023278"/>
    </source>
</evidence>
<keyword evidence="2" id="KW-0134">Cell wall</keyword>
<feature type="compositionally biased region" description="Basic and acidic residues" evidence="11">
    <location>
        <begin position="518"/>
        <end position="537"/>
    </location>
</feature>
<dbReference type="InterPro" id="IPR001611">
    <property type="entry name" value="Leu-rich_rpt"/>
</dbReference>
<sequence>MEAAVVRLRRCRNGSLVLVYLAAILLAATAAAALSDAEASDIARRQLLSLREGDGDLPDDFEFDIHVDVTFANERLRRAYVALQAWRRAMYSDPKNFTGGWVGADVCSYFGVTCVPALDDANTTVVAGIDLNGGDIAGYLPAELGMLTDIAFFHINSNRFCGIIPKSFSRLTLLHELDVSNNRFVGGFPDVVLQIPVLKYLDLRFNDFDGTLPPHLFDKDLDAIFVNSNRFVGFIPENFGNSTATVVVLANNAFIGCIPRSVGRMADTLDELMLLNNRLDGCIPPELAELVNSTVVDVSGNALVGTLPEGLVNMIRLEQLDVSRNQLAGAVAENVCKLPALANFSFAHNFFSVEAEACVPSEDSPVALDDSGNCLDGGRPGQKPLPDGSLVFWIGVGVALSVAFTMVSSMLKAMEQAFKSMMTQAPPNSFGSNSSFPFGMPQQAYPTAPSSFSYLELKKDTSPQVSTVDVSATEVDAAGTSKEVDVTETPKPSKKFAFVDVSPEDLRQKDLQSSLEMVDVKHDSTESETKEDTEEKVSYVTKLGQSGPMLSVETIEKMMEDPAVQKMVYP</sequence>
<evidence type="ECO:0000256" key="10">
    <source>
        <dbReference type="ARBA" id="ARBA00041871"/>
    </source>
</evidence>
<protein>
    <recommendedName>
        <fullName evidence="10">Cell wall hydroxyproline-rich glycoprotein</fullName>
    </recommendedName>
</protein>
<comment type="caution">
    <text evidence="15">The sequence shown here is derived from an EMBL/GenBank/DDBJ whole genome shotgun (WGS) entry which is preliminary data.</text>
</comment>
<dbReference type="SUPFAM" id="SSF52058">
    <property type="entry name" value="L domain-like"/>
    <property type="match status" value="1"/>
</dbReference>
<keyword evidence="8" id="KW-0379">Hydroxylation</keyword>
<keyword evidence="9" id="KW-0961">Cell wall biogenesis/degradation</keyword>
<comment type="subcellular location">
    <subcellularLocation>
        <location evidence="1">Secreted</location>
        <location evidence="1">Cell wall</location>
    </subcellularLocation>
</comment>
<dbReference type="InterPro" id="IPR032675">
    <property type="entry name" value="LRR_dom_sf"/>
</dbReference>
<evidence type="ECO:0000256" key="7">
    <source>
        <dbReference type="ARBA" id="ARBA00023180"/>
    </source>
</evidence>
<keyword evidence="5 13" id="KW-0732">Signal</keyword>
<evidence type="ECO:0000256" key="12">
    <source>
        <dbReference type="SAM" id="Phobius"/>
    </source>
</evidence>
<dbReference type="Pfam" id="PF08263">
    <property type="entry name" value="LRRNT_2"/>
    <property type="match status" value="1"/>
</dbReference>
<evidence type="ECO:0000256" key="9">
    <source>
        <dbReference type="ARBA" id="ARBA00023316"/>
    </source>
</evidence>
<dbReference type="InterPro" id="IPR013210">
    <property type="entry name" value="LRR_N_plant-typ"/>
</dbReference>
<dbReference type="Proteomes" id="UP000251960">
    <property type="component" value="Chromosome 10"/>
</dbReference>
<evidence type="ECO:0000256" key="4">
    <source>
        <dbReference type="ARBA" id="ARBA00022614"/>
    </source>
</evidence>
<dbReference type="FunFam" id="3.80.10.10:FF:000224">
    <property type="entry name" value="Leucine-rich repeat extensin-like protein 1"/>
    <property type="match status" value="1"/>
</dbReference>
<feature type="region of interest" description="Disordered" evidence="11">
    <location>
        <begin position="518"/>
        <end position="542"/>
    </location>
</feature>
<dbReference type="PANTHER" id="PTHR32093">
    <property type="entry name" value="LEUCINE-RICH REPEAT EXTENSIN-LIKE PROTEIN 3-RELATED"/>
    <property type="match status" value="1"/>
</dbReference>
<keyword evidence="7" id="KW-0325">Glycoprotein</keyword>
<organism evidence="15 16">
    <name type="scientific">Zea mays</name>
    <name type="common">Maize</name>
    <dbReference type="NCBI Taxonomy" id="4577"/>
    <lineage>
        <taxon>Eukaryota</taxon>
        <taxon>Viridiplantae</taxon>
        <taxon>Streptophyta</taxon>
        <taxon>Embryophyta</taxon>
        <taxon>Tracheophyta</taxon>
        <taxon>Spermatophyta</taxon>
        <taxon>Magnoliopsida</taxon>
        <taxon>Liliopsida</taxon>
        <taxon>Poales</taxon>
        <taxon>Poaceae</taxon>
        <taxon>PACMAD clade</taxon>
        <taxon>Panicoideae</taxon>
        <taxon>Andropogonodae</taxon>
        <taxon>Andropogoneae</taxon>
        <taxon>Tripsacinae</taxon>
        <taxon>Zea</taxon>
    </lineage>
</organism>
<dbReference type="Pfam" id="PF00560">
    <property type="entry name" value="LRR_1"/>
    <property type="match status" value="1"/>
</dbReference>
<evidence type="ECO:0000313" key="15">
    <source>
        <dbReference type="EMBL" id="PWZ44831.1"/>
    </source>
</evidence>
<evidence type="ECO:0000256" key="5">
    <source>
        <dbReference type="ARBA" id="ARBA00022729"/>
    </source>
</evidence>
<evidence type="ECO:0000256" key="13">
    <source>
        <dbReference type="SAM" id="SignalP"/>
    </source>
</evidence>
<proteinExistence type="predicted"/>
<dbReference type="Gene3D" id="3.80.10.10">
    <property type="entry name" value="Ribonuclease Inhibitor"/>
    <property type="match status" value="2"/>
</dbReference>
<feature type="domain" description="Leucine-rich repeat-containing N-terminal plant-type" evidence="14">
    <location>
        <begin position="82"/>
        <end position="114"/>
    </location>
</feature>
<evidence type="ECO:0000256" key="6">
    <source>
        <dbReference type="ARBA" id="ARBA00022737"/>
    </source>
</evidence>
<gene>
    <name evidence="15" type="primary">PEX1_1</name>
    <name evidence="15" type="ORF">Zm00014a_014739</name>
</gene>
<keyword evidence="12" id="KW-0812">Transmembrane</keyword>
<feature type="chain" id="PRO_5018267441" description="Cell wall hydroxyproline-rich glycoprotein" evidence="13">
    <location>
        <begin position="33"/>
        <end position="570"/>
    </location>
</feature>
<evidence type="ECO:0000256" key="2">
    <source>
        <dbReference type="ARBA" id="ARBA00022512"/>
    </source>
</evidence>
<dbReference type="GO" id="GO:0071555">
    <property type="term" value="P:cell wall organization"/>
    <property type="evidence" value="ECO:0007669"/>
    <property type="project" value="UniProtKB-KW"/>
</dbReference>
<evidence type="ECO:0000256" key="3">
    <source>
        <dbReference type="ARBA" id="ARBA00022525"/>
    </source>
</evidence>
<reference evidence="15 16" key="1">
    <citation type="journal article" date="2018" name="Nat. Genet.">
        <title>Extensive intraspecific gene order and gene structural variations between Mo17 and other maize genomes.</title>
        <authorList>
            <person name="Sun S."/>
            <person name="Zhou Y."/>
            <person name="Chen J."/>
            <person name="Shi J."/>
            <person name="Zhao H."/>
            <person name="Zhao H."/>
            <person name="Song W."/>
            <person name="Zhang M."/>
            <person name="Cui Y."/>
            <person name="Dong X."/>
            <person name="Liu H."/>
            <person name="Ma X."/>
            <person name="Jiao Y."/>
            <person name="Wang B."/>
            <person name="Wei X."/>
            <person name="Stein J.C."/>
            <person name="Glaubitz J.C."/>
            <person name="Lu F."/>
            <person name="Yu G."/>
            <person name="Liang C."/>
            <person name="Fengler K."/>
            <person name="Li B."/>
            <person name="Rafalski A."/>
            <person name="Schnable P.S."/>
            <person name="Ware D.H."/>
            <person name="Buckler E.S."/>
            <person name="Lai J."/>
        </authorList>
    </citation>
    <scope>NUCLEOTIDE SEQUENCE [LARGE SCALE GENOMIC DNA]</scope>
    <source>
        <strain evidence="16">cv. Missouri 17</strain>
        <tissue evidence="15">Seedling</tissue>
    </source>
</reference>
<feature type="signal peptide" evidence="13">
    <location>
        <begin position="1"/>
        <end position="32"/>
    </location>
</feature>
<dbReference type="PANTHER" id="PTHR32093:SF124">
    <property type="entry name" value="POLLEN-SPECIFIC LEUCINE-RICH REPEAT EXTENSIN-LIKE PROTEIN 1"/>
    <property type="match status" value="1"/>
</dbReference>
<keyword evidence="12" id="KW-1133">Transmembrane helix</keyword>
<dbReference type="EMBL" id="NCVQ01000002">
    <property type="protein sequence ID" value="PWZ44831.1"/>
    <property type="molecule type" value="Genomic_DNA"/>
</dbReference>
<dbReference type="InterPro" id="IPR051582">
    <property type="entry name" value="LRR_extensin-like_regulator"/>
</dbReference>
<evidence type="ECO:0000259" key="14">
    <source>
        <dbReference type="Pfam" id="PF08263"/>
    </source>
</evidence>
<keyword evidence="3" id="KW-0964">Secreted</keyword>